<reference evidence="3 4" key="1">
    <citation type="submission" date="2023-04" db="EMBL/GenBank/DDBJ databases">
        <title>A long-awaited taxogenomic arrangement of the family Halomonadaceae.</title>
        <authorList>
            <person name="De La Haba R."/>
            <person name="Chuvochina M."/>
            <person name="Wittouck S."/>
            <person name="Arahal D.R."/>
            <person name="Sanchez-Porro C."/>
            <person name="Hugenholtz P."/>
            <person name="Ventosa A."/>
        </authorList>
    </citation>
    <scope>NUCLEOTIDE SEQUENCE [LARGE SCALE GENOMIC DNA]</scope>
    <source>
        <strain evidence="3 4">DSM 21020</strain>
    </source>
</reference>
<evidence type="ECO:0000313" key="4">
    <source>
        <dbReference type="Proteomes" id="UP001254564"/>
    </source>
</evidence>
<feature type="region of interest" description="Disordered" evidence="1">
    <location>
        <begin position="92"/>
        <end position="111"/>
    </location>
</feature>
<accession>A0ABU1H8K7</accession>
<dbReference type="InterPro" id="IPR058807">
    <property type="entry name" value="ScoMcrA_N"/>
</dbReference>
<comment type="caution">
    <text evidence="3">The sequence shown here is derived from an EMBL/GenBank/DDBJ whole genome shotgun (WGS) entry which is preliminary data.</text>
</comment>
<evidence type="ECO:0000313" key="3">
    <source>
        <dbReference type="EMBL" id="MDR5900475.1"/>
    </source>
</evidence>
<proteinExistence type="predicted"/>
<keyword evidence="4" id="KW-1185">Reference proteome</keyword>
<evidence type="ECO:0000256" key="1">
    <source>
        <dbReference type="SAM" id="MobiDB-lite"/>
    </source>
</evidence>
<gene>
    <name evidence="3" type="ORF">QC823_16040</name>
</gene>
<name>A0ABU1H8K7_9GAMM</name>
<organism evidence="3 4">
    <name type="scientific">Vreelandella vilamensis</name>
    <dbReference type="NCBI Taxonomy" id="531309"/>
    <lineage>
        <taxon>Bacteria</taxon>
        <taxon>Pseudomonadati</taxon>
        <taxon>Pseudomonadota</taxon>
        <taxon>Gammaproteobacteria</taxon>
        <taxon>Oceanospirillales</taxon>
        <taxon>Halomonadaceae</taxon>
        <taxon>Vreelandella</taxon>
    </lineage>
</organism>
<feature type="domain" description="ScoMcrA-like N-terminal head" evidence="2">
    <location>
        <begin position="8"/>
        <end position="94"/>
    </location>
</feature>
<dbReference type="RefSeq" id="WP_309657350.1">
    <property type="nucleotide sequence ID" value="NZ_JARWAN010000051.1"/>
</dbReference>
<evidence type="ECO:0000259" key="2">
    <source>
        <dbReference type="Pfam" id="PF26345"/>
    </source>
</evidence>
<dbReference type="Pfam" id="PF26345">
    <property type="entry name" value="ScoMcrA_N"/>
    <property type="match status" value="1"/>
</dbReference>
<protein>
    <recommendedName>
        <fullName evidence="2">ScoMcrA-like N-terminal head domain-containing protein</fullName>
    </recommendedName>
</protein>
<dbReference type="Proteomes" id="UP001254564">
    <property type="component" value="Unassembled WGS sequence"/>
</dbReference>
<dbReference type="EMBL" id="JARWAN010000051">
    <property type="protein sequence ID" value="MDR5900475.1"/>
    <property type="molecule type" value="Genomic_DNA"/>
</dbReference>
<sequence length="111" mass="12342">MSWQQAGITLHHLQLAMSHCDRTGLDAFREACHPNFKAAKGKRVMYQGRGPYEPRPLTAAAHAVAYPDAPVLVPKDFKGDTARQFLLRQPGFSLEGEESEPPGWCRPSQLV</sequence>